<feature type="transmembrane region" description="Helical" evidence="6">
    <location>
        <begin position="43"/>
        <end position="63"/>
    </location>
</feature>
<dbReference type="RefSeq" id="WP_049992643.1">
    <property type="nucleotide sequence ID" value="NZ_CP031310.1"/>
</dbReference>
<evidence type="ECO:0000256" key="1">
    <source>
        <dbReference type="ARBA" id="ARBA00004651"/>
    </source>
</evidence>
<dbReference type="OrthoDB" id="112053at2157"/>
<accession>A0A4D6HGH1</accession>
<feature type="transmembrane region" description="Helical" evidence="6">
    <location>
        <begin position="12"/>
        <end position="37"/>
    </location>
</feature>
<feature type="transmembrane region" description="Helical" evidence="6">
    <location>
        <begin position="115"/>
        <end position="136"/>
    </location>
</feature>
<dbReference type="PANTHER" id="PTHR30250:SF28">
    <property type="entry name" value="POLYSACCHARIDE BIOSYNTHESIS PROTEIN"/>
    <property type="match status" value="1"/>
</dbReference>
<dbReference type="GO" id="GO:0005886">
    <property type="term" value="C:plasma membrane"/>
    <property type="evidence" value="ECO:0007669"/>
    <property type="project" value="UniProtKB-SubCell"/>
</dbReference>
<feature type="transmembrane region" description="Helical" evidence="6">
    <location>
        <begin position="250"/>
        <end position="267"/>
    </location>
</feature>
<proteinExistence type="predicted"/>
<evidence type="ECO:0000256" key="2">
    <source>
        <dbReference type="ARBA" id="ARBA00022475"/>
    </source>
</evidence>
<feature type="transmembrane region" description="Helical" evidence="6">
    <location>
        <begin position="436"/>
        <end position="459"/>
    </location>
</feature>
<reference evidence="7 8" key="1">
    <citation type="journal article" date="2019" name="Nat. Commun.">
        <title>A new type of DNA phosphorothioation-based antiviral system in archaea.</title>
        <authorList>
            <person name="Xiong L."/>
            <person name="Liu S."/>
            <person name="Chen S."/>
            <person name="Xiao Y."/>
            <person name="Zhu B."/>
            <person name="Gao Y."/>
            <person name="Zhang Y."/>
            <person name="Chen B."/>
            <person name="Luo J."/>
            <person name="Deng Z."/>
            <person name="Chen X."/>
            <person name="Wang L."/>
            <person name="Chen S."/>
        </authorList>
    </citation>
    <scope>NUCLEOTIDE SEQUENCE [LARGE SCALE GENOMIC DNA]</scope>
    <source>
        <strain evidence="7 8">CBA1105</strain>
    </source>
</reference>
<feature type="transmembrane region" description="Helical" evidence="6">
    <location>
        <begin position="84"/>
        <end position="103"/>
    </location>
</feature>
<gene>
    <name evidence="7" type="ORF">DV733_14220</name>
</gene>
<dbReference type="PANTHER" id="PTHR30250">
    <property type="entry name" value="PST FAMILY PREDICTED COLANIC ACID TRANSPORTER"/>
    <property type="match status" value="1"/>
</dbReference>
<feature type="transmembrane region" description="Helical" evidence="6">
    <location>
        <begin position="287"/>
        <end position="305"/>
    </location>
</feature>
<keyword evidence="8" id="KW-1185">Reference proteome</keyword>
<dbReference type="InterPro" id="IPR050833">
    <property type="entry name" value="Poly_Biosynth_Transport"/>
</dbReference>
<feature type="transmembrane region" description="Helical" evidence="6">
    <location>
        <begin position="157"/>
        <end position="190"/>
    </location>
</feature>
<keyword evidence="2" id="KW-1003">Cell membrane</keyword>
<organism evidence="7 8">
    <name type="scientific">Halapricum salinum</name>
    <dbReference type="NCBI Taxonomy" id="1457250"/>
    <lineage>
        <taxon>Archaea</taxon>
        <taxon>Methanobacteriati</taxon>
        <taxon>Methanobacteriota</taxon>
        <taxon>Stenosarchaea group</taxon>
        <taxon>Halobacteria</taxon>
        <taxon>Halobacteriales</taxon>
        <taxon>Haloarculaceae</taxon>
        <taxon>Halapricum</taxon>
    </lineage>
</organism>
<dbReference type="KEGG" id="hsn:DV733_14220"/>
<sequence length="478" mass="50501">MSIGDTDFGVQVGIGVVGRVVTMLVAFLGAILLARLLGPSGYGAFYLLMAIVSFLDNPVTGWANACRKRLTEVDFPSGEAVSSTLIGIFISIVVVTITAFVFADPIARLTEQSDGWILVSVLFSGVVVYLTTLEVLKSTAYFGVSNWLMAARDVIRVLAQAAFVLGGYGVAGMVGGMVIANLVVAPVALYLIGARPRVPSLDSLRQIGIFARSSIPNGIVGTAQNRMDVLLLGALASTSVVGNYEVSMKITMPAMFVAGVSSSGLMGRISNLQSKGEEIEREVRNNLAYASVIAVPLFFGGLVMGRPVVVTFFGSEYADAGAFVAGLALFHLFRSQKSILVSVINGVDRPELNLRTSVVVFSVNLLLGVGLYFLIGPIGVVAATVVSEALGYLFRAYVVGTLVPGIELLPRPLIEQFVSGALMAAVVWTARSMLPLAWWGNVIAILCVGGLTYTVSLLFTSKELRSTVRAIGRDAGLL</sequence>
<dbReference type="Pfam" id="PF13440">
    <property type="entry name" value="Polysacc_synt_3"/>
    <property type="match status" value="1"/>
</dbReference>
<evidence type="ECO:0000256" key="3">
    <source>
        <dbReference type="ARBA" id="ARBA00022692"/>
    </source>
</evidence>
<evidence type="ECO:0000256" key="4">
    <source>
        <dbReference type="ARBA" id="ARBA00022989"/>
    </source>
</evidence>
<comment type="subcellular location">
    <subcellularLocation>
        <location evidence="1">Cell membrane</location>
        <topology evidence="1">Multi-pass membrane protein</topology>
    </subcellularLocation>
</comment>
<keyword evidence="3 6" id="KW-0812">Transmembrane</keyword>
<feature type="transmembrane region" description="Helical" evidence="6">
    <location>
        <begin position="317"/>
        <end position="333"/>
    </location>
</feature>
<dbReference type="EMBL" id="CP031310">
    <property type="protein sequence ID" value="QCC52316.1"/>
    <property type="molecule type" value="Genomic_DNA"/>
</dbReference>
<keyword evidence="4 6" id="KW-1133">Transmembrane helix</keyword>
<dbReference type="AlphaFoldDB" id="A0A4D6HGH1"/>
<evidence type="ECO:0000313" key="7">
    <source>
        <dbReference type="EMBL" id="QCC52316.1"/>
    </source>
</evidence>
<evidence type="ECO:0000256" key="5">
    <source>
        <dbReference type="ARBA" id="ARBA00023136"/>
    </source>
</evidence>
<dbReference type="STRING" id="1457250.GCA_000755225_01707"/>
<dbReference type="GeneID" id="39849039"/>
<name>A0A4D6HGH1_9EURY</name>
<keyword evidence="5 6" id="KW-0472">Membrane</keyword>
<evidence type="ECO:0000256" key="6">
    <source>
        <dbReference type="SAM" id="Phobius"/>
    </source>
</evidence>
<evidence type="ECO:0000313" key="8">
    <source>
        <dbReference type="Proteomes" id="UP000296706"/>
    </source>
</evidence>
<dbReference type="Proteomes" id="UP000296706">
    <property type="component" value="Chromosome"/>
</dbReference>
<protein>
    <submittedName>
        <fullName evidence="7">Uncharacterized protein</fullName>
    </submittedName>
</protein>